<dbReference type="GO" id="GO:0017101">
    <property type="term" value="C:aminoacyl-tRNA synthetase multienzyme complex"/>
    <property type="evidence" value="ECO:0007669"/>
    <property type="project" value="TreeGrafter"/>
</dbReference>
<dbReference type="HAMAP" id="MF_01571">
    <property type="entry name" value="Pro_tRNA_synth_type3"/>
    <property type="match status" value="1"/>
</dbReference>
<comment type="catalytic activity">
    <reaction evidence="7 8">
        <text>tRNA(Pro) + L-proline + ATP = L-prolyl-tRNA(Pro) + AMP + diphosphate</text>
        <dbReference type="Rhea" id="RHEA:14305"/>
        <dbReference type="Rhea" id="RHEA-COMP:9700"/>
        <dbReference type="Rhea" id="RHEA-COMP:9702"/>
        <dbReference type="ChEBI" id="CHEBI:30616"/>
        <dbReference type="ChEBI" id="CHEBI:33019"/>
        <dbReference type="ChEBI" id="CHEBI:60039"/>
        <dbReference type="ChEBI" id="CHEBI:78442"/>
        <dbReference type="ChEBI" id="CHEBI:78532"/>
        <dbReference type="ChEBI" id="CHEBI:456215"/>
        <dbReference type="EC" id="6.1.1.15"/>
    </reaction>
</comment>
<dbReference type="SUPFAM" id="SSF52954">
    <property type="entry name" value="Class II aaRS ABD-related"/>
    <property type="match status" value="1"/>
</dbReference>
<reference evidence="10" key="1">
    <citation type="journal article" date="2021" name="PeerJ">
        <title>Extensive microbial diversity within the chicken gut microbiome revealed by metagenomics and culture.</title>
        <authorList>
            <person name="Gilroy R."/>
            <person name="Ravi A."/>
            <person name="Getino M."/>
            <person name="Pursley I."/>
            <person name="Horton D.L."/>
            <person name="Alikhan N.F."/>
            <person name="Baker D."/>
            <person name="Gharbi K."/>
            <person name="Hall N."/>
            <person name="Watson M."/>
            <person name="Adriaenssens E.M."/>
            <person name="Foster-Nyarko E."/>
            <person name="Jarju S."/>
            <person name="Secka A."/>
            <person name="Antonio M."/>
            <person name="Oren A."/>
            <person name="Chaudhuri R.R."/>
            <person name="La Ragione R."/>
            <person name="Hildebrand F."/>
            <person name="Pallen M.J."/>
        </authorList>
    </citation>
    <scope>NUCLEOTIDE SEQUENCE</scope>
    <source>
        <strain evidence="10">ChiBcec8-14828</strain>
    </source>
</reference>
<dbReference type="PROSITE" id="PS50862">
    <property type="entry name" value="AA_TRNA_LIGASE_II"/>
    <property type="match status" value="1"/>
</dbReference>
<evidence type="ECO:0000256" key="5">
    <source>
        <dbReference type="ARBA" id="ARBA00022917"/>
    </source>
</evidence>
<sequence length="478" mass="54382">MKENKKMVEAITSMDEDFAQWYTDICLKAELVDYSSVKGCVILRPYGYAIWENIQRLLDARFKETGHENVAMPLFIPESLLQKEKDHVEGFAPEVAWVTMGGSEPLEDRLCVRPTSETLFCDHFAHVLHSWRDLPMKYNQWCSVVRWEKTTRPFLRSREFWWQEGHTIHETAQEAIEETEQQLNTYASFCEEELNIPVLKGKKTDKEKFAGAEATYTIEAMMHDGKALQSGTSHYFGDGFSRAFGVQFSGRDNTLQYPHQTSWGVSTRLVGAIIMTHGDNEGLILPPAVAPYQVVIVPVAAHKPGVMEKAEELRAQLAKFCRVKLDASDNSPGWKFAQWEMKGVPLRLEIGPKDIENGQCVLVRRTDRQKLFTPLAELESAIPAQLAEISRQLFDRASENRKNRTFTATTMDEVMRLADSENGYIKTMWCGDLACEEMMKEKAGLSSRCMPFEQETLSDVCPCCGKPAKTMVVWGKAY</sequence>
<dbReference type="GO" id="GO:0004827">
    <property type="term" value="F:proline-tRNA ligase activity"/>
    <property type="evidence" value="ECO:0007669"/>
    <property type="project" value="UniProtKB-UniRule"/>
</dbReference>
<accession>A0A9D2S0U0</accession>
<comment type="subunit">
    <text evidence="8">Homodimer.</text>
</comment>
<reference evidence="10" key="2">
    <citation type="submission" date="2021-04" db="EMBL/GenBank/DDBJ databases">
        <authorList>
            <person name="Gilroy R."/>
        </authorList>
    </citation>
    <scope>NUCLEOTIDE SEQUENCE</scope>
    <source>
        <strain evidence="10">ChiBcec8-14828</strain>
    </source>
</reference>
<keyword evidence="5 8" id="KW-0648">Protein biosynthesis</keyword>
<dbReference type="PANTHER" id="PTHR43382:SF2">
    <property type="entry name" value="BIFUNCTIONAL GLUTAMATE_PROLINE--TRNA LIGASE"/>
    <property type="match status" value="1"/>
</dbReference>
<dbReference type="Proteomes" id="UP000824209">
    <property type="component" value="Unassembled WGS sequence"/>
</dbReference>
<dbReference type="GO" id="GO:0140096">
    <property type="term" value="F:catalytic activity, acting on a protein"/>
    <property type="evidence" value="ECO:0007669"/>
    <property type="project" value="UniProtKB-ARBA"/>
</dbReference>
<dbReference type="InterPro" id="IPR033721">
    <property type="entry name" value="ProRS_core_arch_euk"/>
</dbReference>
<dbReference type="FunFam" id="3.40.50.800:FF:000005">
    <property type="entry name" value="bifunctional glutamate/proline--tRNA ligase"/>
    <property type="match status" value="1"/>
</dbReference>
<comment type="function">
    <text evidence="8">Catalyzes the attachment of proline to tRNA(Pro) in a two-step reaction: proline is first activated by ATP to form Pro-AMP and then transferred to the acceptor end of tRNA(Pro).</text>
</comment>
<proteinExistence type="inferred from homology"/>
<protein>
    <recommendedName>
        <fullName evidence="8">Proline--tRNA ligase</fullName>
        <ecNumber evidence="8">6.1.1.15</ecNumber>
    </recommendedName>
    <alternativeName>
        <fullName evidence="8">Prolyl-tRNA synthetase</fullName>
        <shortName evidence="8">ProRS</shortName>
    </alternativeName>
</protein>
<dbReference type="GO" id="GO:0016740">
    <property type="term" value="F:transferase activity"/>
    <property type="evidence" value="ECO:0007669"/>
    <property type="project" value="UniProtKB-ARBA"/>
</dbReference>
<dbReference type="InterPro" id="IPR017449">
    <property type="entry name" value="Pro-tRNA_synth_II"/>
</dbReference>
<evidence type="ECO:0000256" key="3">
    <source>
        <dbReference type="ARBA" id="ARBA00022741"/>
    </source>
</evidence>
<evidence type="ECO:0000256" key="7">
    <source>
        <dbReference type="ARBA" id="ARBA00047671"/>
    </source>
</evidence>
<dbReference type="CDD" id="cd00778">
    <property type="entry name" value="ProRS_core_arch_euk"/>
    <property type="match status" value="1"/>
</dbReference>
<evidence type="ECO:0000256" key="4">
    <source>
        <dbReference type="ARBA" id="ARBA00022840"/>
    </source>
</evidence>
<evidence type="ECO:0000259" key="9">
    <source>
        <dbReference type="PROSITE" id="PS50862"/>
    </source>
</evidence>
<dbReference type="SMART" id="SM00946">
    <property type="entry name" value="ProRS-C_1"/>
    <property type="match status" value="1"/>
</dbReference>
<evidence type="ECO:0000256" key="8">
    <source>
        <dbReference type="HAMAP-Rule" id="MF_01571"/>
    </source>
</evidence>
<dbReference type="Pfam" id="PF00587">
    <property type="entry name" value="tRNA-synt_2b"/>
    <property type="match status" value="1"/>
</dbReference>
<dbReference type="InterPro" id="IPR004499">
    <property type="entry name" value="Pro-tRNA-ligase_IIa_arc-type"/>
</dbReference>
<dbReference type="PANTHER" id="PTHR43382">
    <property type="entry name" value="PROLYL-TRNA SYNTHETASE"/>
    <property type="match status" value="1"/>
</dbReference>
<comment type="caution">
    <text evidence="10">The sequence shown here is derived from an EMBL/GenBank/DDBJ whole genome shotgun (WGS) entry which is preliminary data.</text>
</comment>
<keyword evidence="4 8" id="KW-0067">ATP-binding</keyword>
<comment type="similarity">
    <text evidence="8">Belongs to the class-II aminoacyl-tRNA synthetase family. ProS type 3 subfamily.</text>
</comment>
<keyword evidence="2 8" id="KW-0436">Ligase</keyword>
<dbReference type="CDD" id="cd00862">
    <property type="entry name" value="ProRS_anticodon_zinc"/>
    <property type="match status" value="1"/>
</dbReference>
<gene>
    <name evidence="8 10" type="primary">proS</name>
    <name evidence="10" type="ORF">H9943_06225</name>
</gene>
<feature type="domain" description="Aminoacyl-transfer RNA synthetases class-II family profile" evidence="9">
    <location>
        <begin position="43"/>
        <end position="286"/>
    </location>
</feature>
<evidence type="ECO:0000256" key="2">
    <source>
        <dbReference type="ARBA" id="ARBA00022598"/>
    </source>
</evidence>
<dbReference type="SUPFAM" id="SSF64586">
    <property type="entry name" value="C-terminal domain of ProRS"/>
    <property type="match status" value="1"/>
</dbReference>
<dbReference type="SUPFAM" id="SSF55681">
    <property type="entry name" value="Class II aaRS and biotin synthetases"/>
    <property type="match status" value="1"/>
</dbReference>
<evidence type="ECO:0000256" key="1">
    <source>
        <dbReference type="ARBA" id="ARBA00022490"/>
    </source>
</evidence>
<dbReference type="PRINTS" id="PR01046">
    <property type="entry name" value="TRNASYNTHPRO"/>
</dbReference>
<dbReference type="InterPro" id="IPR006195">
    <property type="entry name" value="aa-tRNA-synth_II"/>
</dbReference>
<evidence type="ECO:0000256" key="6">
    <source>
        <dbReference type="ARBA" id="ARBA00023146"/>
    </source>
</evidence>
<dbReference type="EC" id="6.1.1.15" evidence="8"/>
<dbReference type="AlphaFoldDB" id="A0A9D2S0U0"/>
<organism evidence="10 11">
    <name type="scientific">Candidatus Ruthenibacterium avium</name>
    <dbReference type="NCBI Taxonomy" id="2838751"/>
    <lineage>
        <taxon>Bacteria</taxon>
        <taxon>Bacillati</taxon>
        <taxon>Bacillota</taxon>
        <taxon>Clostridia</taxon>
        <taxon>Eubacteriales</taxon>
        <taxon>Oscillospiraceae</taxon>
        <taxon>Ruthenibacterium</taxon>
    </lineage>
</organism>
<dbReference type="Gene3D" id="3.40.50.800">
    <property type="entry name" value="Anticodon-binding domain"/>
    <property type="match status" value="1"/>
</dbReference>
<keyword evidence="6 8" id="KW-0030">Aminoacyl-tRNA synthetase</keyword>
<keyword evidence="1 8" id="KW-0963">Cytoplasm</keyword>
<dbReference type="Pfam" id="PF03129">
    <property type="entry name" value="HGTP_anticodon"/>
    <property type="match status" value="1"/>
</dbReference>
<dbReference type="GO" id="GO:0005524">
    <property type="term" value="F:ATP binding"/>
    <property type="evidence" value="ECO:0007669"/>
    <property type="project" value="UniProtKB-UniRule"/>
</dbReference>
<dbReference type="Pfam" id="PF09180">
    <property type="entry name" value="ProRS-C_1"/>
    <property type="match status" value="1"/>
</dbReference>
<keyword evidence="3 8" id="KW-0547">Nucleotide-binding</keyword>
<dbReference type="InterPro" id="IPR045864">
    <property type="entry name" value="aa-tRNA-synth_II/BPL/LPL"/>
</dbReference>
<name>A0A9D2S0U0_9FIRM</name>
<dbReference type="InterPro" id="IPR016061">
    <property type="entry name" value="Pro-tRNA_ligase_II_C"/>
</dbReference>
<dbReference type="NCBIfam" id="TIGR00408">
    <property type="entry name" value="proS_fam_I"/>
    <property type="match status" value="1"/>
</dbReference>
<dbReference type="GO" id="GO:0005737">
    <property type="term" value="C:cytoplasm"/>
    <property type="evidence" value="ECO:0007669"/>
    <property type="project" value="UniProtKB-SubCell"/>
</dbReference>
<evidence type="ECO:0000313" key="10">
    <source>
        <dbReference type="EMBL" id="HJB39978.1"/>
    </source>
</evidence>
<dbReference type="Gene3D" id="3.30.930.10">
    <property type="entry name" value="Bira Bifunctional Protein, Domain 2"/>
    <property type="match status" value="1"/>
</dbReference>
<comment type="domain">
    <text evidence="8">Consists of three domains: the N-terminal catalytic domain, the anticodon-binding domain and the C-terminal extension.</text>
</comment>
<dbReference type="GO" id="GO:0006433">
    <property type="term" value="P:prolyl-tRNA aminoacylation"/>
    <property type="evidence" value="ECO:0007669"/>
    <property type="project" value="UniProtKB-UniRule"/>
</dbReference>
<dbReference type="InterPro" id="IPR002314">
    <property type="entry name" value="aa-tRNA-synt_IIb"/>
</dbReference>
<comment type="subcellular location">
    <subcellularLocation>
        <location evidence="8">Cytoplasm</location>
    </subcellularLocation>
</comment>
<dbReference type="InterPro" id="IPR002316">
    <property type="entry name" value="Pro-tRNA-ligase_IIa"/>
</dbReference>
<dbReference type="Gene3D" id="3.30.110.30">
    <property type="entry name" value="C-terminal domain of ProRS"/>
    <property type="match status" value="1"/>
</dbReference>
<dbReference type="InterPro" id="IPR036621">
    <property type="entry name" value="Anticodon-bd_dom_sf"/>
</dbReference>
<dbReference type="FunFam" id="3.30.930.10:FF:000037">
    <property type="entry name" value="Proline--tRNA ligase"/>
    <property type="match status" value="1"/>
</dbReference>
<dbReference type="InterPro" id="IPR004154">
    <property type="entry name" value="Anticodon-bd"/>
</dbReference>
<evidence type="ECO:0000313" key="11">
    <source>
        <dbReference type="Proteomes" id="UP000824209"/>
    </source>
</evidence>
<dbReference type="EMBL" id="DWYA01000054">
    <property type="protein sequence ID" value="HJB39978.1"/>
    <property type="molecule type" value="Genomic_DNA"/>
</dbReference>